<feature type="compositionally biased region" description="Polar residues" evidence="1">
    <location>
        <begin position="184"/>
        <end position="193"/>
    </location>
</feature>
<feature type="compositionally biased region" description="Low complexity" evidence="1">
    <location>
        <begin position="248"/>
        <end position="259"/>
    </location>
</feature>
<feature type="compositionally biased region" description="Acidic residues" evidence="1">
    <location>
        <begin position="12"/>
        <end position="26"/>
    </location>
</feature>
<dbReference type="EMBL" id="MCGR01000057">
    <property type="protein sequence ID" value="ORY69299.1"/>
    <property type="molecule type" value="Genomic_DNA"/>
</dbReference>
<reference evidence="2 3" key="1">
    <citation type="submission" date="2016-07" db="EMBL/GenBank/DDBJ databases">
        <title>Pervasive Adenine N6-methylation of Active Genes in Fungi.</title>
        <authorList>
            <consortium name="DOE Joint Genome Institute"/>
            <person name="Mondo S.J."/>
            <person name="Dannebaum R.O."/>
            <person name="Kuo R.C."/>
            <person name="Labutti K."/>
            <person name="Haridas S."/>
            <person name="Kuo A."/>
            <person name="Salamov A."/>
            <person name="Ahrendt S.R."/>
            <person name="Lipzen A."/>
            <person name="Sullivan W."/>
            <person name="Andreopoulos W.B."/>
            <person name="Clum A."/>
            <person name="Lindquist E."/>
            <person name="Daum C."/>
            <person name="Ramamoorthy G.K."/>
            <person name="Gryganskyi A."/>
            <person name="Culley D."/>
            <person name="Magnuson J.K."/>
            <person name="James T.Y."/>
            <person name="O'Malley M.A."/>
            <person name="Stajich J.E."/>
            <person name="Spatafora J.W."/>
            <person name="Visel A."/>
            <person name="Grigoriev I.V."/>
        </authorList>
    </citation>
    <scope>NUCLEOTIDE SEQUENCE [LARGE SCALE GENOMIC DNA]</scope>
    <source>
        <strain evidence="2 3">62-1032</strain>
    </source>
</reference>
<feature type="compositionally biased region" description="Polar residues" evidence="1">
    <location>
        <begin position="280"/>
        <end position="289"/>
    </location>
</feature>
<comment type="caution">
    <text evidence="2">The sequence shown here is derived from an EMBL/GenBank/DDBJ whole genome shotgun (WGS) entry which is preliminary data.</text>
</comment>
<feature type="region of interest" description="Disordered" evidence="1">
    <location>
        <begin position="167"/>
        <end position="383"/>
    </location>
</feature>
<feature type="compositionally biased region" description="Low complexity" evidence="1">
    <location>
        <begin position="194"/>
        <end position="207"/>
    </location>
</feature>
<gene>
    <name evidence="2" type="ORF">BCR35DRAFT_308102</name>
</gene>
<evidence type="ECO:0000313" key="3">
    <source>
        <dbReference type="Proteomes" id="UP000193467"/>
    </source>
</evidence>
<feature type="compositionally biased region" description="Polar residues" evidence="1">
    <location>
        <begin position="374"/>
        <end position="383"/>
    </location>
</feature>
<dbReference type="Proteomes" id="UP000193467">
    <property type="component" value="Unassembled WGS sequence"/>
</dbReference>
<dbReference type="AlphaFoldDB" id="A0A1Y2ECI5"/>
<feature type="compositionally biased region" description="Polar residues" evidence="1">
    <location>
        <begin position="33"/>
        <end position="50"/>
    </location>
</feature>
<evidence type="ECO:0000313" key="2">
    <source>
        <dbReference type="EMBL" id="ORY69299.1"/>
    </source>
</evidence>
<proteinExistence type="predicted"/>
<organism evidence="2 3">
    <name type="scientific">Leucosporidium creatinivorum</name>
    <dbReference type="NCBI Taxonomy" id="106004"/>
    <lineage>
        <taxon>Eukaryota</taxon>
        <taxon>Fungi</taxon>
        <taxon>Dikarya</taxon>
        <taxon>Basidiomycota</taxon>
        <taxon>Pucciniomycotina</taxon>
        <taxon>Microbotryomycetes</taxon>
        <taxon>Leucosporidiales</taxon>
        <taxon>Leucosporidium</taxon>
    </lineage>
</organism>
<keyword evidence="3" id="KW-1185">Reference proteome</keyword>
<dbReference type="InParanoid" id="A0A1Y2ECI5"/>
<accession>A0A1Y2ECI5</accession>
<feature type="compositionally biased region" description="Pro residues" evidence="1">
    <location>
        <begin position="260"/>
        <end position="275"/>
    </location>
</feature>
<protein>
    <submittedName>
        <fullName evidence="2">Uncharacterized protein</fullName>
    </submittedName>
</protein>
<feature type="region of interest" description="Disordered" evidence="1">
    <location>
        <begin position="132"/>
        <end position="152"/>
    </location>
</feature>
<evidence type="ECO:0000256" key="1">
    <source>
        <dbReference type="SAM" id="MobiDB-lite"/>
    </source>
</evidence>
<dbReference type="OrthoDB" id="2526549at2759"/>
<sequence length="383" mass="39933">MSQHDTTMGFPADEDDSFAYEDEPDLQEGVRNLSVSSDGTIDSLVSQDETPTPPQSPNPRVHVTPPSNYHSLQDEPADLPPPVAEIAAPIHPGLARQNTSPESGLAARRAASGKLPNKALLSLQQMRFETSNSATGLGVGPGSAGFEGMEGISPGFQTAAGMNLRLALGLGHDDKEGSKDAGSSRPTTPTGENSPSMLGSPSLLRSPSNRRRSPLPRSPGASFVTDPFASPEVKIPPSLRGSKILDKLNLSPSTLNSPLSPTPERPSPYPAPPSPLIRTSAFTYSNTGPLTPLTPSHVPGAPTLGGGSSFDWFSYSMPDSPGCPTPPTSVKGAYTSDNLSPTKQAFFLPTPSPSGDRQRHPLPASPLGAGRFASGSTNPFFSP</sequence>
<name>A0A1Y2ECI5_9BASI</name>
<feature type="region of interest" description="Disordered" evidence="1">
    <location>
        <begin position="1"/>
        <end position="112"/>
    </location>
</feature>